<feature type="region of interest" description="Disordered" evidence="1">
    <location>
        <begin position="1"/>
        <end position="33"/>
    </location>
</feature>
<feature type="compositionally biased region" description="Basic and acidic residues" evidence="1">
    <location>
        <begin position="1"/>
        <end position="11"/>
    </location>
</feature>
<sequence>MMKASLEDQKLSRRSQCVQDVTERRRQSMQKPYKHTELSDVVCYKPQCNTHIKANVVARKPEGAKILCYPHFQQERKKHGRG</sequence>
<organism evidence="2">
    <name type="scientific">viral metagenome</name>
    <dbReference type="NCBI Taxonomy" id="1070528"/>
    <lineage>
        <taxon>unclassified sequences</taxon>
        <taxon>metagenomes</taxon>
        <taxon>organismal metagenomes</taxon>
    </lineage>
</organism>
<evidence type="ECO:0000256" key="1">
    <source>
        <dbReference type="SAM" id="MobiDB-lite"/>
    </source>
</evidence>
<gene>
    <name evidence="2" type="ORF">MM171B04126_0003</name>
</gene>
<proteinExistence type="predicted"/>
<protein>
    <submittedName>
        <fullName evidence="2">Uncharacterized protein</fullName>
    </submittedName>
</protein>
<dbReference type="AlphaFoldDB" id="A0A6M3X6D9"/>
<reference evidence="2" key="1">
    <citation type="submission" date="2020-03" db="EMBL/GenBank/DDBJ databases">
        <title>The deep terrestrial virosphere.</title>
        <authorList>
            <person name="Holmfeldt K."/>
            <person name="Nilsson E."/>
            <person name="Simone D."/>
            <person name="Lopez-Fernandez M."/>
            <person name="Wu X."/>
            <person name="de Brujin I."/>
            <person name="Lundin D."/>
            <person name="Andersson A."/>
            <person name="Bertilsson S."/>
            <person name="Dopson M."/>
        </authorList>
    </citation>
    <scope>NUCLEOTIDE SEQUENCE</scope>
    <source>
        <strain evidence="2">MM171B04126</strain>
    </source>
</reference>
<accession>A0A6M3X6D9</accession>
<evidence type="ECO:0000313" key="2">
    <source>
        <dbReference type="EMBL" id="QJH93281.1"/>
    </source>
</evidence>
<dbReference type="EMBL" id="MT143963">
    <property type="protein sequence ID" value="QJH93281.1"/>
    <property type="molecule type" value="Genomic_DNA"/>
</dbReference>
<name>A0A6M3X6D9_9ZZZZ</name>